<dbReference type="AlphaFoldDB" id="A0AA39WYF9"/>
<gene>
    <name evidence="1" type="ORF">B0T14DRAFT_495337</name>
</gene>
<name>A0AA39WYF9_9PEZI</name>
<dbReference type="Proteomes" id="UP001175000">
    <property type="component" value="Unassembled WGS sequence"/>
</dbReference>
<reference evidence="1" key="1">
    <citation type="submission" date="2023-06" db="EMBL/GenBank/DDBJ databases">
        <title>Genome-scale phylogeny and comparative genomics of the fungal order Sordariales.</title>
        <authorList>
            <consortium name="Lawrence Berkeley National Laboratory"/>
            <person name="Hensen N."/>
            <person name="Bonometti L."/>
            <person name="Westerberg I."/>
            <person name="Brannstrom I.O."/>
            <person name="Guillou S."/>
            <person name="Cros-Aarteil S."/>
            <person name="Calhoun S."/>
            <person name="Haridas S."/>
            <person name="Kuo A."/>
            <person name="Mondo S."/>
            <person name="Pangilinan J."/>
            <person name="Riley R."/>
            <person name="Labutti K."/>
            <person name="Andreopoulos B."/>
            <person name="Lipzen A."/>
            <person name="Chen C."/>
            <person name="Yanf M."/>
            <person name="Daum C."/>
            <person name="Ng V."/>
            <person name="Clum A."/>
            <person name="Steindorff A."/>
            <person name="Ohm R."/>
            <person name="Martin F."/>
            <person name="Silar P."/>
            <person name="Natvig D."/>
            <person name="Lalanne C."/>
            <person name="Gautier V."/>
            <person name="Ament-Velasquez S.L."/>
            <person name="Kruys A."/>
            <person name="Hutchinson M.I."/>
            <person name="Powell A.J."/>
            <person name="Barry K."/>
            <person name="Miller A.N."/>
            <person name="Grigoriev I.V."/>
            <person name="Debuchy R."/>
            <person name="Gladieux P."/>
            <person name="Thoren M.H."/>
            <person name="Johannesson H."/>
        </authorList>
    </citation>
    <scope>NUCLEOTIDE SEQUENCE</scope>
    <source>
        <strain evidence="1">CBS 606.72</strain>
    </source>
</reference>
<comment type="caution">
    <text evidence="1">The sequence shown here is derived from an EMBL/GenBank/DDBJ whole genome shotgun (WGS) entry which is preliminary data.</text>
</comment>
<proteinExistence type="predicted"/>
<protein>
    <submittedName>
        <fullName evidence="1">Uncharacterized protein</fullName>
    </submittedName>
</protein>
<sequence length="131" mass="13892">MALGFPNANDDIEEAVLDAVRHKVLIFAQAGDPSNHHKVAFHARMAKVICIFATDAGNKASRLNPHTVAATTTLPSSEKALICVGTGSPSSTAYQWQRLLQQDSGVACWASRDSPFVDGGEVRLTSGEAIS</sequence>
<evidence type="ECO:0000313" key="2">
    <source>
        <dbReference type="Proteomes" id="UP001175000"/>
    </source>
</evidence>
<dbReference type="EMBL" id="JAULSU010000003">
    <property type="protein sequence ID" value="KAK0623954.1"/>
    <property type="molecule type" value="Genomic_DNA"/>
</dbReference>
<organism evidence="1 2">
    <name type="scientific">Immersiella caudata</name>
    <dbReference type="NCBI Taxonomy" id="314043"/>
    <lineage>
        <taxon>Eukaryota</taxon>
        <taxon>Fungi</taxon>
        <taxon>Dikarya</taxon>
        <taxon>Ascomycota</taxon>
        <taxon>Pezizomycotina</taxon>
        <taxon>Sordariomycetes</taxon>
        <taxon>Sordariomycetidae</taxon>
        <taxon>Sordariales</taxon>
        <taxon>Lasiosphaeriaceae</taxon>
        <taxon>Immersiella</taxon>
    </lineage>
</organism>
<accession>A0AA39WYF9</accession>
<keyword evidence="2" id="KW-1185">Reference proteome</keyword>
<evidence type="ECO:0000313" key="1">
    <source>
        <dbReference type="EMBL" id="KAK0623954.1"/>
    </source>
</evidence>